<organism evidence="2 3">
    <name type="scientific">Candidatus Chloroploca asiatica</name>
    <dbReference type="NCBI Taxonomy" id="1506545"/>
    <lineage>
        <taxon>Bacteria</taxon>
        <taxon>Bacillati</taxon>
        <taxon>Chloroflexota</taxon>
        <taxon>Chloroflexia</taxon>
        <taxon>Chloroflexales</taxon>
        <taxon>Chloroflexineae</taxon>
        <taxon>Oscillochloridaceae</taxon>
        <taxon>Candidatus Chloroploca</taxon>
    </lineage>
</organism>
<sequence>MVLAPEAILLLVALLVVVAMTWLHHARAVNGRLPPLRPLPALDPVQTALGRGAETGRAVHLSPGASVLGAADGSRARTTELLAGLLVVQRISSEAALKGAPILVTSGDVIAHSALRGSVRQAYQMAGQARAYDASSVQLLAHNDKFAYATGVATVYAREPLELSVLVGGFQQEFLLAGEEGAQRHVPQVVGTTSASALPLMLLTTPSTLIGEEIFAAEAYLDTEGPAQARLLTQDGLRTVTILVLIGGLLYSLLQPVLNLPPLPSP</sequence>
<protein>
    <recommendedName>
        <fullName evidence="1">DUF6754 domain-containing protein</fullName>
    </recommendedName>
</protein>
<comment type="caution">
    <text evidence="2">The sequence shown here is derived from an EMBL/GenBank/DDBJ whole genome shotgun (WGS) entry which is preliminary data.</text>
</comment>
<feature type="domain" description="DUF6754" evidence="1">
    <location>
        <begin position="9"/>
        <end position="252"/>
    </location>
</feature>
<dbReference type="EMBL" id="LYXE01000024">
    <property type="protein sequence ID" value="PDW00847.1"/>
    <property type="molecule type" value="Genomic_DNA"/>
</dbReference>
<dbReference type="Proteomes" id="UP000220922">
    <property type="component" value="Unassembled WGS sequence"/>
</dbReference>
<evidence type="ECO:0000259" key="1">
    <source>
        <dbReference type="Pfam" id="PF20539"/>
    </source>
</evidence>
<evidence type="ECO:0000313" key="3">
    <source>
        <dbReference type="Proteomes" id="UP000220922"/>
    </source>
</evidence>
<dbReference type="AlphaFoldDB" id="A0A2H3KSZ2"/>
<gene>
    <name evidence="2" type="ORF">A9Q02_08240</name>
</gene>
<reference evidence="2 3" key="1">
    <citation type="submission" date="2016-05" db="EMBL/GenBank/DDBJ databases">
        <authorList>
            <person name="Lavstsen T."/>
            <person name="Jespersen J.S."/>
        </authorList>
    </citation>
    <scope>NUCLEOTIDE SEQUENCE [LARGE SCALE GENOMIC DNA]</scope>
    <source>
        <strain evidence="2 3">B7-9</strain>
    </source>
</reference>
<dbReference type="OrthoDB" id="156358at2"/>
<accession>A0A2H3KSZ2</accession>
<dbReference type="RefSeq" id="WP_097650671.1">
    <property type="nucleotide sequence ID" value="NZ_LYXE01000024.1"/>
</dbReference>
<proteinExistence type="predicted"/>
<dbReference type="Pfam" id="PF20539">
    <property type="entry name" value="DUF6754"/>
    <property type="match status" value="1"/>
</dbReference>
<dbReference type="InterPro" id="IPR046642">
    <property type="entry name" value="DUF6754"/>
</dbReference>
<name>A0A2H3KSZ2_9CHLR</name>
<evidence type="ECO:0000313" key="2">
    <source>
        <dbReference type="EMBL" id="PDW00847.1"/>
    </source>
</evidence>
<keyword evidence="3" id="KW-1185">Reference proteome</keyword>